<organism evidence="3 4">
    <name type="scientific">Sclerotinia trifoliorum</name>
    <dbReference type="NCBI Taxonomy" id="28548"/>
    <lineage>
        <taxon>Eukaryota</taxon>
        <taxon>Fungi</taxon>
        <taxon>Dikarya</taxon>
        <taxon>Ascomycota</taxon>
        <taxon>Pezizomycotina</taxon>
        <taxon>Leotiomycetes</taxon>
        <taxon>Helotiales</taxon>
        <taxon>Sclerotiniaceae</taxon>
        <taxon>Sclerotinia</taxon>
    </lineage>
</organism>
<evidence type="ECO:0000259" key="2">
    <source>
        <dbReference type="Pfam" id="PF07859"/>
    </source>
</evidence>
<comment type="caution">
    <text evidence="3">The sequence shown here is derived from an EMBL/GenBank/DDBJ whole genome shotgun (WGS) entry which is preliminary data.</text>
</comment>
<evidence type="ECO:0000256" key="1">
    <source>
        <dbReference type="ARBA" id="ARBA00022801"/>
    </source>
</evidence>
<dbReference type="InterPro" id="IPR029058">
    <property type="entry name" value="AB_hydrolase_fold"/>
</dbReference>
<dbReference type="Proteomes" id="UP000624404">
    <property type="component" value="Unassembled WGS sequence"/>
</dbReference>
<gene>
    <name evidence="3" type="ORF">SCLTRI_LOCUS3210</name>
</gene>
<evidence type="ECO:0000313" key="4">
    <source>
        <dbReference type="Proteomes" id="UP000624404"/>
    </source>
</evidence>
<dbReference type="PANTHER" id="PTHR48081">
    <property type="entry name" value="AB HYDROLASE SUPERFAMILY PROTEIN C4A8.06C"/>
    <property type="match status" value="1"/>
</dbReference>
<protein>
    <submittedName>
        <fullName evidence="3">Bc2ae3c4-836e-432f-8561-3b4cda60f40a</fullName>
    </submittedName>
</protein>
<dbReference type="AlphaFoldDB" id="A0A8H2VSA2"/>
<proteinExistence type="predicted"/>
<dbReference type="OrthoDB" id="408631at2759"/>
<feature type="domain" description="Alpha/beta hydrolase fold-3" evidence="2">
    <location>
        <begin position="85"/>
        <end position="297"/>
    </location>
</feature>
<keyword evidence="4" id="KW-1185">Reference proteome</keyword>
<dbReference type="EMBL" id="CAJHIA010000010">
    <property type="protein sequence ID" value="CAD6443420.1"/>
    <property type="molecule type" value="Genomic_DNA"/>
</dbReference>
<reference evidence="3" key="1">
    <citation type="submission" date="2020-10" db="EMBL/GenBank/DDBJ databases">
        <authorList>
            <person name="Kusch S."/>
        </authorList>
    </citation>
    <scope>NUCLEOTIDE SEQUENCE</scope>
    <source>
        <strain evidence="3">SwB9</strain>
    </source>
</reference>
<accession>A0A8H2VSA2</accession>
<keyword evidence="1" id="KW-0378">Hydrolase</keyword>
<dbReference type="Pfam" id="PF07859">
    <property type="entry name" value="Abhydrolase_3"/>
    <property type="match status" value="1"/>
</dbReference>
<name>A0A8H2VSA2_9HELO</name>
<evidence type="ECO:0000313" key="3">
    <source>
        <dbReference type="EMBL" id="CAD6443420.1"/>
    </source>
</evidence>
<dbReference type="SUPFAM" id="SSF53474">
    <property type="entry name" value="alpha/beta-Hydrolases"/>
    <property type="match status" value="1"/>
</dbReference>
<dbReference type="InterPro" id="IPR013094">
    <property type="entry name" value="AB_hydrolase_3"/>
</dbReference>
<dbReference type="PANTHER" id="PTHR48081:SF8">
    <property type="entry name" value="ALPHA_BETA HYDROLASE FOLD-3 DOMAIN-CONTAINING PROTEIN-RELATED"/>
    <property type="match status" value="1"/>
</dbReference>
<dbReference type="InterPro" id="IPR050300">
    <property type="entry name" value="GDXG_lipolytic_enzyme"/>
</dbReference>
<sequence>MAAPSTEGYKPEWLELEKALGARPLLTGTAAEITQQFSGLIHTLAAQAGAPDPSVQTRESSADGIPVRIYTPSNTSAENPLPLGVYYHGGGYCVGDLDSEDSWCRYIAKSVPCILVSVDYRLGPQYKMPVMLDDSLKAFEWARNHTSELNANPAQIFTIGGSAGGCLALTVANDLIAAGKKDHIQGIVAMVPVTAHPSSITAAYSKHYKSYEENAVGVPILDRKTMYTFFEAVDVDPHDERLFVTLSKHLDKFPPTYIATCGKDPLRDDGKVLEIILKEKGVQTKSDHYDGVPHYFWVFPGIKGGVEFLDNVCDGVKFVLGI</sequence>
<dbReference type="Gene3D" id="3.40.50.1820">
    <property type="entry name" value="alpha/beta hydrolase"/>
    <property type="match status" value="1"/>
</dbReference>
<dbReference type="GO" id="GO:0016787">
    <property type="term" value="F:hydrolase activity"/>
    <property type="evidence" value="ECO:0007669"/>
    <property type="project" value="UniProtKB-KW"/>
</dbReference>